<dbReference type="PANTHER" id="PTHR43272">
    <property type="entry name" value="LONG-CHAIN-FATTY-ACID--COA LIGASE"/>
    <property type="match status" value="1"/>
</dbReference>
<organism evidence="5 6">
    <name type="scientific">Gemmatimonas phototrophica</name>
    <dbReference type="NCBI Taxonomy" id="1379270"/>
    <lineage>
        <taxon>Bacteria</taxon>
        <taxon>Pseudomonadati</taxon>
        <taxon>Gemmatimonadota</taxon>
        <taxon>Gemmatimonadia</taxon>
        <taxon>Gemmatimonadales</taxon>
        <taxon>Gemmatimonadaceae</taxon>
        <taxon>Gemmatimonas</taxon>
    </lineage>
</organism>
<dbReference type="SUPFAM" id="SSF56801">
    <property type="entry name" value="Acetyl-CoA synthetase-like"/>
    <property type="match status" value="1"/>
</dbReference>
<dbReference type="Pfam" id="PF23562">
    <property type="entry name" value="AMP-binding_C_3"/>
    <property type="match status" value="1"/>
</dbReference>
<proteinExistence type="predicted"/>
<sequence length="581" mass="62311">MSLVVDSPLIHRFFVRAEAMPDALMFAVYPRGHHTPAERITWGGMSARVRAIGARLVHAGVQVGDRIAVFAGNRPIWPTLDLAIQSIGAVGVGIYPSSTPGQVDHVLRDSGARWLFTDQRHEAVRLASATASVSTPLPGVVLDTHDTADVGLPLAVTPLHVFADEGVALLMQDRALGRALDARREAIVADTLAALIYTSGSTGEPKGACISHRYLAASAASIAAVLQLGDSDRTLSFLPYSHAAERVFGMCTRLLVGMSSALIEDPTDLFPVAAHFEPTLLGALPRIFERLYEAADVARREGRDPRAAITARVGHRVRLATSGGAALPVAIAETLQQLGLPILGAYGQTEHLCIAMNRPDSPRFDTVGPPMPGTTVRIDDRGELLVRRSALSFDGYWNRPAETRAAFSEDGHWLHTGDLAELLPDGSLRITGRAKELIALSTGRKVPPVPIEAALTASPFIAHAVCHGEGRKYLTALVAPRRDALEAWAAAQGIDLPWVELLRDDRVLELLGGAVADVNSSLARPDRVQRFAVVADEFSSDNGLLTPTFKVIRAAADLRYAAHFEALYGPATDVTAQEVRH</sequence>
<dbReference type="Gene3D" id="3.40.50.12780">
    <property type="entry name" value="N-terminal domain of ligase-like"/>
    <property type="match status" value="1"/>
</dbReference>
<reference evidence="5 6" key="1">
    <citation type="journal article" date="2014" name="Proc. Natl. Acad. Sci. U.S.A.">
        <title>Functional type 2 photosynthetic reaction centers found in the rare bacterial phylum Gemmatimonadetes.</title>
        <authorList>
            <person name="Zeng Y."/>
            <person name="Feng F."/>
            <person name="Medova H."/>
            <person name="Dean J."/>
            <person name="Koblizek M."/>
        </authorList>
    </citation>
    <scope>NUCLEOTIDE SEQUENCE [LARGE SCALE GENOMIC DNA]</scope>
    <source>
        <strain evidence="5 6">AP64</strain>
    </source>
</reference>
<dbReference type="GO" id="GO:0004467">
    <property type="term" value="F:long-chain fatty acid-CoA ligase activity"/>
    <property type="evidence" value="ECO:0007669"/>
    <property type="project" value="TreeGrafter"/>
</dbReference>
<accession>A0A143BKY9</accession>
<dbReference type="eggNOG" id="COG1022">
    <property type="taxonomic scope" value="Bacteria"/>
</dbReference>
<dbReference type="GO" id="GO:0016020">
    <property type="term" value="C:membrane"/>
    <property type="evidence" value="ECO:0007669"/>
    <property type="project" value="TreeGrafter"/>
</dbReference>
<name>A0A143BKY9_9BACT</name>
<dbReference type="InterPro" id="IPR020845">
    <property type="entry name" value="AMP-binding_CS"/>
</dbReference>
<keyword evidence="2" id="KW-0276">Fatty acid metabolism</keyword>
<reference evidence="5 6" key="2">
    <citation type="journal article" date="2016" name="Environ. Microbiol. Rep.">
        <title>Metagenomic evidence for the presence of phototrophic Gemmatimonadetes bacteria in diverse environments.</title>
        <authorList>
            <person name="Zeng Y."/>
            <person name="Baumbach J."/>
            <person name="Barbosa E.G."/>
            <person name="Azevedo V."/>
            <person name="Zhang C."/>
            <person name="Koblizek M."/>
        </authorList>
    </citation>
    <scope>NUCLEOTIDE SEQUENCE [LARGE SCALE GENOMIC DNA]</scope>
    <source>
        <strain evidence="5 6">AP64</strain>
    </source>
</reference>
<dbReference type="STRING" id="1379270.GEMMAAP_11100"/>
<dbReference type="KEGG" id="gph:GEMMAAP_11100"/>
<dbReference type="PANTHER" id="PTHR43272:SF32">
    <property type="entry name" value="AMP-DEPENDENT SYNTHETASE_LIGASE DOMAIN-CONTAINING PROTEIN"/>
    <property type="match status" value="1"/>
</dbReference>
<dbReference type="PROSITE" id="PS00455">
    <property type="entry name" value="AMP_BINDING"/>
    <property type="match status" value="1"/>
</dbReference>
<dbReference type="InterPro" id="IPR042099">
    <property type="entry name" value="ANL_N_sf"/>
</dbReference>
<keyword evidence="3" id="KW-0443">Lipid metabolism</keyword>
<feature type="domain" description="AMP-dependent synthetase/ligase" evidence="4">
    <location>
        <begin position="17"/>
        <end position="397"/>
    </location>
</feature>
<dbReference type="Proteomes" id="UP000076404">
    <property type="component" value="Chromosome"/>
</dbReference>
<evidence type="ECO:0000256" key="3">
    <source>
        <dbReference type="ARBA" id="ARBA00023098"/>
    </source>
</evidence>
<dbReference type="EMBL" id="CP011454">
    <property type="protein sequence ID" value="AMW05211.1"/>
    <property type="molecule type" value="Genomic_DNA"/>
</dbReference>
<dbReference type="InterPro" id="IPR000873">
    <property type="entry name" value="AMP-dep_synth/lig_dom"/>
</dbReference>
<evidence type="ECO:0000313" key="5">
    <source>
        <dbReference type="EMBL" id="AMW05211.1"/>
    </source>
</evidence>
<keyword evidence="1" id="KW-0436">Ligase</keyword>
<keyword evidence="6" id="KW-1185">Reference proteome</keyword>
<dbReference type="CDD" id="cd05907">
    <property type="entry name" value="VL_LC_FACS_like"/>
    <property type="match status" value="1"/>
</dbReference>
<evidence type="ECO:0000256" key="2">
    <source>
        <dbReference type="ARBA" id="ARBA00022832"/>
    </source>
</evidence>
<dbReference type="Pfam" id="PF00501">
    <property type="entry name" value="AMP-binding"/>
    <property type="match status" value="1"/>
</dbReference>
<evidence type="ECO:0000256" key="1">
    <source>
        <dbReference type="ARBA" id="ARBA00022598"/>
    </source>
</evidence>
<dbReference type="AlphaFoldDB" id="A0A143BKY9"/>
<protein>
    <recommendedName>
        <fullName evidence="4">AMP-dependent synthetase/ligase domain-containing protein</fullName>
    </recommendedName>
</protein>
<gene>
    <name evidence="5" type="ORF">GEMMAAP_11100</name>
</gene>
<evidence type="ECO:0000313" key="6">
    <source>
        <dbReference type="Proteomes" id="UP000076404"/>
    </source>
</evidence>
<evidence type="ECO:0000259" key="4">
    <source>
        <dbReference type="Pfam" id="PF00501"/>
    </source>
</evidence>